<reference evidence="7 8" key="1">
    <citation type="journal article" date="2014" name="Int. J. Syst. Evol. Microbiol.">
        <title>Complete genome sequence of Corynebacterium casei LMG S-19264T (=DSM 44701T), isolated from a smear-ripened cheese.</title>
        <authorList>
            <consortium name="US DOE Joint Genome Institute (JGI-PGF)"/>
            <person name="Walter F."/>
            <person name="Albersmeier A."/>
            <person name="Kalinowski J."/>
            <person name="Ruckert C."/>
        </authorList>
    </citation>
    <scope>NUCLEOTIDE SEQUENCE [LARGE SCALE GENOMIC DNA]</scope>
    <source>
        <strain evidence="7 8">CGMCC 1.15286</strain>
    </source>
</reference>
<comment type="similarity">
    <text evidence="1">Belongs to the sigma-70 factor family. ECF subfamily.</text>
</comment>
<evidence type="ECO:0000259" key="5">
    <source>
        <dbReference type="Pfam" id="PF04542"/>
    </source>
</evidence>
<keyword evidence="3" id="KW-0731">Sigma factor</keyword>
<feature type="domain" description="RNA polymerase sigma factor 70 region 4 type 2" evidence="6">
    <location>
        <begin position="102"/>
        <end position="152"/>
    </location>
</feature>
<dbReference type="Gene3D" id="1.10.1740.10">
    <property type="match status" value="1"/>
</dbReference>
<accession>A0A917HQE3</accession>
<dbReference type="Pfam" id="PF04542">
    <property type="entry name" value="Sigma70_r2"/>
    <property type="match status" value="1"/>
</dbReference>
<keyword evidence="8" id="KW-1185">Reference proteome</keyword>
<dbReference type="PANTHER" id="PTHR43133">
    <property type="entry name" value="RNA POLYMERASE ECF-TYPE SIGMA FACTO"/>
    <property type="match status" value="1"/>
</dbReference>
<dbReference type="EMBL" id="BMHY01000017">
    <property type="protein sequence ID" value="GGG86917.1"/>
    <property type="molecule type" value="Genomic_DNA"/>
</dbReference>
<organism evidence="7 8">
    <name type="scientific">Paenibacillus radicis</name>
    <name type="common">ex Gao et al. 2016</name>
    <dbReference type="NCBI Taxonomy" id="1737354"/>
    <lineage>
        <taxon>Bacteria</taxon>
        <taxon>Bacillati</taxon>
        <taxon>Bacillota</taxon>
        <taxon>Bacilli</taxon>
        <taxon>Bacillales</taxon>
        <taxon>Paenibacillaceae</taxon>
        <taxon>Paenibacillus</taxon>
    </lineage>
</organism>
<dbReference type="PANTHER" id="PTHR43133:SF51">
    <property type="entry name" value="RNA POLYMERASE SIGMA FACTOR"/>
    <property type="match status" value="1"/>
</dbReference>
<evidence type="ECO:0000259" key="6">
    <source>
        <dbReference type="Pfam" id="PF08281"/>
    </source>
</evidence>
<dbReference type="InterPro" id="IPR013249">
    <property type="entry name" value="RNA_pol_sigma70_r4_t2"/>
</dbReference>
<dbReference type="Gene3D" id="1.10.10.10">
    <property type="entry name" value="Winged helix-like DNA-binding domain superfamily/Winged helix DNA-binding domain"/>
    <property type="match status" value="1"/>
</dbReference>
<dbReference type="NCBIfam" id="TIGR02937">
    <property type="entry name" value="sigma70-ECF"/>
    <property type="match status" value="1"/>
</dbReference>
<evidence type="ECO:0000256" key="1">
    <source>
        <dbReference type="ARBA" id="ARBA00010641"/>
    </source>
</evidence>
<keyword evidence="2" id="KW-0805">Transcription regulation</keyword>
<dbReference type="SUPFAM" id="SSF88659">
    <property type="entry name" value="Sigma3 and sigma4 domains of RNA polymerase sigma factors"/>
    <property type="match status" value="1"/>
</dbReference>
<protein>
    <submittedName>
        <fullName evidence="7">RNA polymerase sigma factor SigW</fullName>
    </submittedName>
</protein>
<dbReference type="AlphaFoldDB" id="A0A917HQE3"/>
<dbReference type="Proteomes" id="UP000600247">
    <property type="component" value="Unassembled WGS sequence"/>
</dbReference>
<name>A0A917HQE3_9BACL</name>
<dbReference type="InterPro" id="IPR014284">
    <property type="entry name" value="RNA_pol_sigma-70_dom"/>
</dbReference>
<dbReference type="SUPFAM" id="SSF88946">
    <property type="entry name" value="Sigma2 domain of RNA polymerase sigma factors"/>
    <property type="match status" value="1"/>
</dbReference>
<dbReference type="InterPro" id="IPR013325">
    <property type="entry name" value="RNA_pol_sigma_r2"/>
</dbReference>
<dbReference type="InterPro" id="IPR013324">
    <property type="entry name" value="RNA_pol_sigma_r3/r4-like"/>
</dbReference>
<gene>
    <name evidence="7" type="primary">sigW</name>
    <name evidence="7" type="ORF">GCM10010918_51440</name>
</gene>
<dbReference type="CDD" id="cd06171">
    <property type="entry name" value="Sigma70_r4"/>
    <property type="match status" value="1"/>
</dbReference>
<evidence type="ECO:0000256" key="2">
    <source>
        <dbReference type="ARBA" id="ARBA00023015"/>
    </source>
</evidence>
<evidence type="ECO:0000256" key="3">
    <source>
        <dbReference type="ARBA" id="ARBA00023082"/>
    </source>
</evidence>
<dbReference type="Pfam" id="PF08281">
    <property type="entry name" value="Sigma70_r4_2"/>
    <property type="match status" value="1"/>
</dbReference>
<dbReference type="GO" id="GO:0003677">
    <property type="term" value="F:DNA binding"/>
    <property type="evidence" value="ECO:0007669"/>
    <property type="project" value="InterPro"/>
</dbReference>
<dbReference type="InterPro" id="IPR039425">
    <property type="entry name" value="RNA_pol_sigma-70-like"/>
</dbReference>
<evidence type="ECO:0000256" key="4">
    <source>
        <dbReference type="ARBA" id="ARBA00023163"/>
    </source>
</evidence>
<sequence>MHAYGPYLYRTVYAVVRSPHDAEDVTQEVLLLIYRSLPECRMDGFKTWMTRIAVNRAIDWKRSKARKPEQPMEDMDWQEEDLLASNTGIAAEEAAIAREGRRQVREQVQQLPDNYREVVTAYYMENKSYEEIATDTGLERKSVESRLYRARNWIKRNWRKEDFE</sequence>
<proteinExistence type="inferred from homology"/>
<dbReference type="GO" id="GO:0016987">
    <property type="term" value="F:sigma factor activity"/>
    <property type="evidence" value="ECO:0007669"/>
    <property type="project" value="UniProtKB-KW"/>
</dbReference>
<dbReference type="InterPro" id="IPR007627">
    <property type="entry name" value="RNA_pol_sigma70_r2"/>
</dbReference>
<evidence type="ECO:0000313" key="7">
    <source>
        <dbReference type="EMBL" id="GGG86917.1"/>
    </source>
</evidence>
<dbReference type="InterPro" id="IPR036388">
    <property type="entry name" value="WH-like_DNA-bd_sf"/>
</dbReference>
<evidence type="ECO:0000313" key="8">
    <source>
        <dbReference type="Proteomes" id="UP000600247"/>
    </source>
</evidence>
<keyword evidence="4" id="KW-0804">Transcription</keyword>
<dbReference type="GO" id="GO:0006352">
    <property type="term" value="P:DNA-templated transcription initiation"/>
    <property type="evidence" value="ECO:0007669"/>
    <property type="project" value="InterPro"/>
</dbReference>
<comment type="caution">
    <text evidence="7">The sequence shown here is derived from an EMBL/GenBank/DDBJ whole genome shotgun (WGS) entry which is preliminary data.</text>
</comment>
<feature type="domain" description="RNA polymerase sigma-70 region 2" evidence="5">
    <location>
        <begin position="2"/>
        <end position="66"/>
    </location>
</feature>